<feature type="region of interest" description="Disordered" evidence="2">
    <location>
        <begin position="93"/>
        <end position="115"/>
    </location>
</feature>
<feature type="domain" description="YCII-related" evidence="3">
    <location>
        <begin position="1"/>
        <end position="86"/>
    </location>
</feature>
<dbReference type="InterPro" id="IPR011008">
    <property type="entry name" value="Dimeric_a/b-barrel"/>
</dbReference>
<dbReference type="PANTHER" id="PTHR33606:SF3">
    <property type="entry name" value="PROTEIN YCII"/>
    <property type="match status" value="1"/>
</dbReference>
<comment type="similarity">
    <text evidence="1">Belongs to the YciI family.</text>
</comment>
<organism evidence="4 5">
    <name type="scientific">Trinickia symbiotica</name>
    <dbReference type="NCBI Taxonomy" id="863227"/>
    <lineage>
        <taxon>Bacteria</taxon>
        <taxon>Pseudomonadati</taxon>
        <taxon>Pseudomonadota</taxon>
        <taxon>Betaproteobacteria</taxon>
        <taxon>Burkholderiales</taxon>
        <taxon>Burkholderiaceae</taxon>
        <taxon>Trinickia</taxon>
    </lineage>
</organism>
<dbReference type="EMBL" id="PYUC01000016">
    <property type="protein sequence ID" value="PTB17764.1"/>
    <property type="molecule type" value="Genomic_DNA"/>
</dbReference>
<protein>
    <recommendedName>
        <fullName evidence="3">YCII-related domain-containing protein</fullName>
    </recommendedName>
</protein>
<evidence type="ECO:0000313" key="5">
    <source>
        <dbReference type="Proteomes" id="UP000240638"/>
    </source>
</evidence>
<dbReference type="RefSeq" id="WP_107153548.1">
    <property type="nucleotide sequence ID" value="NZ_PYUC01000016.1"/>
</dbReference>
<sequence>MHYLLFYETAPDYLERRSQFRAQHLAHGWLAADRGELLLGGALADPVDGAILLFQCDDPAIVEEFARNDPYVAAGIVTSWKIRPWTTVVGERAATPIRQTTGGMEAQERSRDNGS</sequence>
<dbReference type="Proteomes" id="UP000240638">
    <property type="component" value="Unassembled WGS sequence"/>
</dbReference>
<name>A0A2T3XML3_9BURK</name>
<accession>A0A2T3XML3</accession>
<feature type="compositionally biased region" description="Basic and acidic residues" evidence="2">
    <location>
        <begin position="106"/>
        <end position="115"/>
    </location>
</feature>
<dbReference type="Gene3D" id="3.30.70.1060">
    <property type="entry name" value="Dimeric alpha+beta barrel"/>
    <property type="match status" value="1"/>
</dbReference>
<dbReference type="InterPro" id="IPR051807">
    <property type="entry name" value="Sec-metab_biosynth-assoc"/>
</dbReference>
<dbReference type="InterPro" id="IPR005545">
    <property type="entry name" value="YCII"/>
</dbReference>
<dbReference type="NCBIfam" id="NF009508">
    <property type="entry name" value="PRK12866.1"/>
    <property type="match status" value="1"/>
</dbReference>
<comment type="caution">
    <text evidence="4">The sequence shown here is derived from an EMBL/GenBank/DDBJ whole genome shotgun (WGS) entry which is preliminary data.</text>
</comment>
<proteinExistence type="inferred from homology"/>
<gene>
    <name evidence="4" type="ORF">C9I57_26465</name>
</gene>
<reference evidence="4 5" key="1">
    <citation type="submission" date="2018-03" db="EMBL/GenBank/DDBJ databases">
        <title>Whole genome analyses suggest that Burkholderia sensu lato contains two further novel genera in the rhizoxinica-symbiotica group Mycetohabitans gen. nov., and Trinickia gen. nov.: implications for the evolution of diazotrophy and nodulation in the Burkholderiaceae.</title>
        <authorList>
            <person name="Estrada De Los Santos P."/>
            <person name="Palmer M."/>
            <person name="Chavez-Ramirez B."/>
            <person name="Steenkamp E.T."/>
            <person name="Hirsch A.M."/>
            <person name="Manyaka P."/>
            <person name="Maluk M."/>
            <person name="Lafos M."/>
            <person name="Crook M."/>
            <person name="Gross E."/>
            <person name="Simon M.F."/>
            <person name="Bueno Dos Reis Junior F."/>
            <person name="Poole P.S."/>
            <person name="Venter S.N."/>
            <person name="James E.K."/>
        </authorList>
    </citation>
    <scope>NUCLEOTIDE SEQUENCE [LARGE SCALE GENOMIC DNA]</scope>
    <source>
        <strain evidence="4 5">JPY-366</strain>
    </source>
</reference>
<dbReference type="PANTHER" id="PTHR33606">
    <property type="entry name" value="PROTEIN YCII"/>
    <property type="match status" value="1"/>
</dbReference>
<evidence type="ECO:0000259" key="3">
    <source>
        <dbReference type="Pfam" id="PF03795"/>
    </source>
</evidence>
<evidence type="ECO:0000313" key="4">
    <source>
        <dbReference type="EMBL" id="PTB17764.1"/>
    </source>
</evidence>
<dbReference type="Pfam" id="PF03795">
    <property type="entry name" value="YCII"/>
    <property type="match status" value="1"/>
</dbReference>
<dbReference type="SUPFAM" id="SSF54909">
    <property type="entry name" value="Dimeric alpha+beta barrel"/>
    <property type="match status" value="1"/>
</dbReference>
<evidence type="ECO:0000256" key="2">
    <source>
        <dbReference type="SAM" id="MobiDB-lite"/>
    </source>
</evidence>
<dbReference type="AlphaFoldDB" id="A0A2T3XML3"/>
<evidence type="ECO:0000256" key="1">
    <source>
        <dbReference type="ARBA" id="ARBA00007689"/>
    </source>
</evidence>